<keyword evidence="2" id="KW-1185">Reference proteome</keyword>
<evidence type="ECO:0000313" key="2">
    <source>
        <dbReference type="Proteomes" id="UP001281147"/>
    </source>
</evidence>
<dbReference type="EMBL" id="JAUTXU010000301">
    <property type="protein sequence ID" value="KAK3686800.1"/>
    <property type="molecule type" value="Genomic_DNA"/>
</dbReference>
<proteinExistence type="predicted"/>
<comment type="caution">
    <text evidence="1">The sequence shown here is derived from an EMBL/GenBank/DDBJ whole genome shotgun (WGS) entry which is preliminary data.</text>
</comment>
<evidence type="ECO:0000313" key="1">
    <source>
        <dbReference type="EMBL" id="KAK3686800.1"/>
    </source>
</evidence>
<reference evidence="1" key="1">
    <citation type="submission" date="2023-07" db="EMBL/GenBank/DDBJ databases">
        <title>Black Yeasts Isolated from many extreme environments.</title>
        <authorList>
            <person name="Coleine C."/>
            <person name="Stajich J.E."/>
            <person name="Selbmann L."/>
        </authorList>
    </citation>
    <scope>NUCLEOTIDE SEQUENCE</scope>
    <source>
        <strain evidence="1">CCFEE 5714</strain>
    </source>
</reference>
<name>A0ACC3MFX5_9PEZI</name>
<dbReference type="Proteomes" id="UP001281147">
    <property type="component" value="Unassembled WGS sequence"/>
</dbReference>
<protein>
    <submittedName>
        <fullName evidence="1">Uncharacterized protein</fullName>
    </submittedName>
</protein>
<sequence length="160" mass="17779">MSNTALPIGTSAGMDAMKEAAARTLILALIHRYASVAREHGDRNDTTKLFHPDGTVRFPDGRDMPASRLREVTQGDTPKLLRHHLTTVDVQFVSPDEAHCQSYIIACTDLKMPDHWGRWDDVVRRGGDEKWLFQEKVVVVDGLDPDGWLAGIFGRGAVDT</sequence>
<gene>
    <name evidence="1" type="ORF">LTR37_019433</name>
</gene>
<accession>A0ACC3MFX5</accession>
<organism evidence="1 2">
    <name type="scientific">Vermiconidia calcicola</name>
    <dbReference type="NCBI Taxonomy" id="1690605"/>
    <lineage>
        <taxon>Eukaryota</taxon>
        <taxon>Fungi</taxon>
        <taxon>Dikarya</taxon>
        <taxon>Ascomycota</taxon>
        <taxon>Pezizomycotina</taxon>
        <taxon>Dothideomycetes</taxon>
        <taxon>Dothideomycetidae</taxon>
        <taxon>Mycosphaerellales</taxon>
        <taxon>Extremaceae</taxon>
        <taxon>Vermiconidia</taxon>
    </lineage>
</organism>